<dbReference type="EMBL" id="CAJVPI010000010">
    <property type="protein sequence ID" value="CAG8454629.1"/>
    <property type="molecule type" value="Genomic_DNA"/>
</dbReference>
<proteinExistence type="predicted"/>
<name>A0A9N8VLZ4_9GLOM</name>
<sequence length="171" mass="20281">MDERTKYFEKSKFLSRSTNWVVERLVANLNYVLRIDKFVEIPKSSYLSNYRLTSIFHSYYAYFRWNKETQTYVTIQRLDDIVVFRNKERLSVFIGRGYKSFVLQFLTRKLIALRSRVDRFDVNAGHSIIERVPGLDILDSEGAVSQEEVKEFIDDAVWRTLLSSNLDATKR</sequence>
<dbReference type="Proteomes" id="UP000789739">
    <property type="component" value="Unassembled WGS sequence"/>
</dbReference>
<organism evidence="1 2">
    <name type="scientific">Paraglomus brasilianum</name>
    <dbReference type="NCBI Taxonomy" id="144538"/>
    <lineage>
        <taxon>Eukaryota</taxon>
        <taxon>Fungi</taxon>
        <taxon>Fungi incertae sedis</taxon>
        <taxon>Mucoromycota</taxon>
        <taxon>Glomeromycotina</taxon>
        <taxon>Glomeromycetes</taxon>
        <taxon>Paraglomerales</taxon>
        <taxon>Paraglomeraceae</taxon>
        <taxon>Paraglomus</taxon>
    </lineage>
</organism>
<comment type="caution">
    <text evidence="1">The sequence shown here is derived from an EMBL/GenBank/DDBJ whole genome shotgun (WGS) entry which is preliminary data.</text>
</comment>
<gene>
    <name evidence="1" type="ORF">PBRASI_LOCUS238</name>
</gene>
<dbReference type="AlphaFoldDB" id="A0A9N8VLZ4"/>
<evidence type="ECO:0000313" key="1">
    <source>
        <dbReference type="EMBL" id="CAG8454629.1"/>
    </source>
</evidence>
<protein>
    <submittedName>
        <fullName evidence="1">9621_t:CDS:1</fullName>
    </submittedName>
</protein>
<keyword evidence="2" id="KW-1185">Reference proteome</keyword>
<evidence type="ECO:0000313" key="2">
    <source>
        <dbReference type="Proteomes" id="UP000789739"/>
    </source>
</evidence>
<accession>A0A9N8VLZ4</accession>
<reference evidence="1" key="1">
    <citation type="submission" date="2021-06" db="EMBL/GenBank/DDBJ databases">
        <authorList>
            <person name="Kallberg Y."/>
            <person name="Tangrot J."/>
            <person name="Rosling A."/>
        </authorList>
    </citation>
    <scope>NUCLEOTIDE SEQUENCE</scope>
    <source>
        <strain evidence="1">BR232B</strain>
    </source>
</reference>
<feature type="non-terminal residue" evidence="1">
    <location>
        <position position="171"/>
    </location>
</feature>